<dbReference type="PANTHER" id="PTHR47027:SF20">
    <property type="entry name" value="REVERSE TRANSCRIPTASE-LIKE PROTEIN WITH RNA-DIRECTED DNA POLYMERASE DOMAIN"/>
    <property type="match status" value="1"/>
</dbReference>
<dbReference type="EMBL" id="JAODUO010000300">
    <property type="protein sequence ID" value="KAK2183675.1"/>
    <property type="molecule type" value="Genomic_DNA"/>
</dbReference>
<name>A0AAD9L7L0_RIDPI</name>
<organism evidence="2 3">
    <name type="scientific">Ridgeia piscesae</name>
    <name type="common">Tubeworm</name>
    <dbReference type="NCBI Taxonomy" id="27915"/>
    <lineage>
        <taxon>Eukaryota</taxon>
        <taxon>Metazoa</taxon>
        <taxon>Spiralia</taxon>
        <taxon>Lophotrochozoa</taxon>
        <taxon>Annelida</taxon>
        <taxon>Polychaeta</taxon>
        <taxon>Sedentaria</taxon>
        <taxon>Canalipalpata</taxon>
        <taxon>Sabellida</taxon>
        <taxon>Siboglinidae</taxon>
        <taxon>Ridgeia</taxon>
    </lineage>
</organism>
<dbReference type="Proteomes" id="UP001209878">
    <property type="component" value="Unassembled WGS sequence"/>
</dbReference>
<keyword evidence="3" id="KW-1185">Reference proteome</keyword>
<gene>
    <name evidence="2" type="ORF">NP493_300g01001</name>
</gene>
<protein>
    <submittedName>
        <fullName evidence="2">Uncharacterized protein</fullName>
    </submittedName>
</protein>
<dbReference type="AlphaFoldDB" id="A0AAD9L7L0"/>
<evidence type="ECO:0000313" key="2">
    <source>
        <dbReference type="EMBL" id="KAK2183675.1"/>
    </source>
</evidence>
<comment type="caution">
    <text evidence="2">The sequence shown here is derived from an EMBL/GenBank/DDBJ whole genome shotgun (WGS) entry which is preliminary data.</text>
</comment>
<sequence>MRFLGMSIFLYACEYWTLTERRIQAMEMRCLRKFLGITYRDHISNEEVRNRTRQAIGPHEDFLTTVKRRKLKWYGHVTRSSGLAKTILQGTEQGGRRRGRQKKEMGGLHPGMDGHDIGRRHEEG</sequence>
<feature type="region of interest" description="Disordered" evidence="1">
    <location>
        <begin position="89"/>
        <end position="124"/>
    </location>
</feature>
<feature type="compositionally biased region" description="Basic and acidic residues" evidence="1">
    <location>
        <begin position="102"/>
        <end position="124"/>
    </location>
</feature>
<evidence type="ECO:0000313" key="3">
    <source>
        <dbReference type="Proteomes" id="UP001209878"/>
    </source>
</evidence>
<accession>A0AAD9L7L0</accession>
<dbReference type="PANTHER" id="PTHR47027">
    <property type="entry name" value="REVERSE TRANSCRIPTASE DOMAIN-CONTAINING PROTEIN"/>
    <property type="match status" value="1"/>
</dbReference>
<proteinExistence type="predicted"/>
<reference evidence="2" key="1">
    <citation type="journal article" date="2023" name="Mol. Biol. Evol.">
        <title>Third-Generation Sequencing Reveals the Adaptive Role of the Epigenome in Three Deep-Sea Polychaetes.</title>
        <authorList>
            <person name="Perez M."/>
            <person name="Aroh O."/>
            <person name="Sun Y."/>
            <person name="Lan Y."/>
            <person name="Juniper S.K."/>
            <person name="Young C.R."/>
            <person name="Angers B."/>
            <person name="Qian P.Y."/>
        </authorList>
    </citation>
    <scope>NUCLEOTIDE SEQUENCE</scope>
    <source>
        <strain evidence="2">R07B-5</strain>
    </source>
</reference>
<evidence type="ECO:0000256" key="1">
    <source>
        <dbReference type="SAM" id="MobiDB-lite"/>
    </source>
</evidence>